<accession>A0A6J7L4A0</accession>
<protein>
    <submittedName>
        <fullName evidence="1">Unannotated protein</fullName>
    </submittedName>
</protein>
<dbReference type="EMBL" id="CAFBND010000187">
    <property type="protein sequence ID" value="CAB4963030.1"/>
    <property type="molecule type" value="Genomic_DNA"/>
</dbReference>
<dbReference type="AlphaFoldDB" id="A0A6J7L4A0"/>
<sequence>MRISLLHATYRSGNGAVAVKRAWLEHATMPQRIEHIFAMDSDDLDTIACTAEHLRVVSEPLEGRVTAVRNWNAAAATATGDLLMVIADDLYPPQGWDSLLETICGSWDPNRTSFAVKVCDSPDRPTLLRHPVVSRRFYDGLGLFADAFDGVYADDDFTTMAFWKSTILDGRGLVLEHRHPDIDPRVAASISHRRINTSSAYNEGYETYRQRWNAIQRGSTVKLLNPTSSAASARWKQEAWERTVRVSSATRYVLGTPGKALRRIRTPLTR</sequence>
<name>A0A6J7L4A0_9ZZZZ</name>
<dbReference type="InterPro" id="IPR029044">
    <property type="entry name" value="Nucleotide-diphossugar_trans"/>
</dbReference>
<dbReference type="SUPFAM" id="SSF53448">
    <property type="entry name" value="Nucleotide-diphospho-sugar transferases"/>
    <property type="match status" value="1"/>
</dbReference>
<evidence type="ECO:0000313" key="1">
    <source>
        <dbReference type="EMBL" id="CAB4963030.1"/>
    </source>
</evidence>
<reference evidence="1" key="1">
    <citation type="submission" date="2020-05" db="EMBL/GenBank/DDBJ databases">
        <authorList>
            <person name="Chiriac C."/>
            <person name="Salcher M."/>
            <person name="Ghai R."/>
            <person name="Kavagutti S V."/>
        </authorList>
    </citation>
    <scope>NUCLEOTIDE SEQUENCE</scope>
</reference>
<organism evidence="1">
    <name type="scientific">freshwater metagenome</name>
    <dbReference type="NCBI Taxonomy" id="449393"/>
    <lineage>
        <taxon>unclassified sequences</taxon>
        <taxon>metagenomes</taxon>
        <taxon>ecological metagenomes</taxon>
    </lineage>
</organism>
<proteinExistence type="predicted"/>
<gene>
    <name evidence="1" type="ORF">UFOPK3752_02415</name>
</gene>